<dbReference type="PROSITE" id="PS50109">
    <property type="entry name" value="HIS_KIN"/>
    <property type="match status" value="1"/>
</dbReference>
<dbReference type="InterPro" id="IPR003594">
    <property type="entry name" value="HATPase_dom"/>
</dbReference>
<evidence type="ECO:0000256" key="8">
    <source>
        <dbReference type="SAM" id="Phobius"/>
    </source>
</evidence>
<dbReference type="EC" id="2.7.13.3" evidence="2"/>
<feature type="compositionally biased region" description="Low complexity" evidence="7">
    <location>
        <begin position="1023"/>
        <end position="1033"/>
    </location>
</feature>
<dbReference type="InterPro" id="IPR005467">
    <property type="entry name" value="His_kinase_dom"/>
</dbReference>
<keyword evidence="3 6" id="KW-0597">Phosphoprotein</keyword>
<feature type="region of interest" description="Disordered" evidence="7">
    <location>
        <begin position="814"/>
        <end position="837"/>
    </location>
</feature>
<dbReference type="STRING" id="1353952.A0A165JL30"/>
<evidence type="ECO:0000256" key="5">
    <source>
        <dbReference type="ARBA" id="ARBA00022777"/>
    </source>
</evidence>
<dbReference type="PANTHER" id="PTHR43047:SF66">
    <property type="entry name" value="HISKA"/>
    <property type="match status" value="1"/>
</dbReference>
<feature type="compositionally biased region" description="Gly residues" evidence="7">
    <location>
        <begin position="57"/>
        <end position="70"/>
    </location>
</feature>
<dbReference type="SUPFAM" id="SSF52172">
    <property type="entry name" value="CheY-like"/>
    <property type="match status" value="1"/>
</dbReference>
<dbReference type="InterPro" id="IPR001789">
    <property type="entry name" value="Sig_transdc_resp-reg_receiver"/>
</dbReference>
<organism evidence="11 12">
    <name type="scientific">Calocera cornea HHB12733</name>
    <dbReference type="NCBI Taxonomy" id="1353952"/>
    <lineage>
        <taxon>Eukaryota</taxon>
        <taxon>Fungi</taxon>
        <taxon>Dikarya</taxon>
        <taxon>Basidiomycota</taxon>
        <taxon>Agaricomycotina</taxon>
        <taxon>Dacrymycetes</taxon>
        <taxon>Dacrymycetales</taxon>
        <taxon>Dacrymycetaceae</taxon>
        <taxon>Calocera</taxon>
    </lineage>
</organism>
<evidence type="ECO:0000313" key="11">
    <source>
        <dbReference type="EMBL" id="KZT61979.1"/>
    </source>
</evidence>
<dbReference type="SUPFAM" id="SSF55874">
    <property type="entry name" value="ATPase domain of HSP90 chaperone/DNA topoisomerase II/histidine kinase"/>
    <property type="match status" value="2"/>
</dbReference>
<feature type="transmembrane region" description="Helical" evidence="8">
    <location>
        <begin position="384"/>
        <end position="402"/>
    </location>
</feature>
<keyword evidence="8" id="KW-1133">Transmembrane helix</keyword>
<feature type="compositionally biased region" description="Polar residues" evidence="7">
    <location>
        <begin position="42"/>
        <end position="51"/>
    </location>
</feature>
<dbReference type="PROSITE" id="PS50110">
    <property type="entry name" value="RESPONSE_REGULATORY"/>
    <property type="match status" value="1"/>
</dbReference>
<dbReference type="OrthoDB" id="60033at2759"/>
<dbReference type="InterPro" id="IPR004358">
    <property type="entry name" value="Sig_transdc_His_kin-like_C"/>
</dbReference>
<dbReference type="GO" id="GO:0005886">
    <property type="term" value="C:plasma membrane"/>
    <property type="evidence" value="ECO:0007669"/>
    <property type="project" value="TreeGrafter"/>
</dbReference>
<feature type="compositionally biased region" description="Low complexity" evidence="7">
    <location>
        <begin position="920"/>
        <end position="930"/>
    </location>
</feature>
<evidence type="ECO:0000256" key="3">
    <source>
        <dbReference type="ARBA" id="ARBA00022553"/>
    </source>
</evidence>
<evidence type="ECO:0000256" key="4">
    <source>
        <dbReference type="ARBA" id="ARBA00022679"/>
    </source>
</evidence>
<keyword evidence="5" id="KW-0418">Kinase</keyword>
<evidence type="ECO:0000256" key="2">
    <source>
        <dbReference type="ARBA" id="ARBA00012438"/>
    </source>
</evidence>
<dbReference type="EMBL" id="KV423919">
    <property type="protein sequence ID" value="KZT61979.1"/>
    <property type="molecule type" value="Genomic_DNA"/>
</dbReference>
<keyword evidence="8" id="KW-0812">Transmembrane</keyword>
<dbReference type="CDD" id="cd17546">
    <property type="entry name" value="REC_hyHK_CKI1_RcsC-like"/>
    <property type="match status" value="1"/>
</dbReference>
<feature type="region of interest" description="Disordered" evidence="7">
    <location>
        <begin position="1018"/>
        <end position="1038"/>
    </location>
</feature>
<dbReference type="GO" id="GO:0009927">
    <property type="term" value="F:histidine phosphotransfer kinase activity"/>
    <property type="evidence" value="ECO:0007669"/>
    <property type="project" value="TreeGrafter"/>
</dbReference>
<gene>
    <name evidence="11" type="ORF">CALCODRAFT_479467</name>
</gene>
<evidence type="ECO:0000259" key="10">
    <source>
        <dbReference type="PROSITE" id="PS50110"/>
    </source>
</evidence>
<dbReference type="Gene3D" id="3.40.50.2300">
    <property type="match status" value="1"/>
</dbReference>
<evidence type="ECO:0000256" key="7">
    <source>
        <dbReference type="SAM" id="MobiDB-lite"/>
    </source>
</evidence>
<sequence length="1143" mass="125666">MQSGDDTSGDAPEGLPPPATARSAKGSKKSKSSKTGKASTTLRQSLFSTHVDSGGEKVQGGGGILGGTPAGGANKKVTTFEPGLGPQKPLKVRFQEFLKVISTAVSLSDSPIEPTIESTEASSYRANIQRRESDWGIEEDPSAPPPEVNEVVVDAEWDMDKWAELSMMDRSDSAGAGAAIRVIPLMETSHASRALGSQPDGRSQEGFTAGANSSGIRELWGLTSTLRWRLYPRIVRFFDLSFYSEYSEDKYRKDVWFTQKKLAALSAAFYLLITIFNCTLVAKPFSKFNKITNIGGGIVFSLPVIILVLLNFPRMKIKYQWPYQIILMVATWQWAWYNVFDQWQCGFFISRAVNTCGAKDFQLTPFYSAAMPFLALFALNQNRFFATIGFVSFQIMSGILIIPRYTTWSRYTVNSTIWHILLLYVHFTLETAERRSYTLREQLKDQCKATQKAQVNERKESDSKKRFVSYIFHEVRVPLNTALLAAQNLIGSGGIKREDDVEFQALEGSLKMMSKVLNDVLDFNRMDSGRFVTVSKPYCFHTAIRSMLLPLELSARSRGLALTMRLDPKIDEIANRAAYGNGDELDSHVGKEGWVLGDEMRLRQLITNLTSNACKFTSEGGRVHVETRLILPQLSEQPAPLPVLLEVDPESSDQEAIPPSTPVAEDPHPPLQLMNTIEDAQRRVGTTGVHRPIPMHVGFETGAPIYTPATGRSLSVKSGTVQPHKAGIVVRIEVRDTGVGIKPRDLIDNRLFSPYVQTEIGRFQGGKGTGLGLALVRNIVKLSGGRLGVKSRVGVGSTFWVELSLGVGPNAINGRDGFSRSRPPHMSKSITSHDYASPPIARPDTPLMSPLTAPLQYTPGPNENVSSEYRTTVDPLSGHIILPPPRLPQTPQPLAYRPELPACPQSPRSPPVTEESDADTPTAPQTQNPTAVEVQPLMTQKGDPPALVTGSVPVDLNKIVTEEPKEEPLPILVVDDDMLTRRLMSRMLTRIGCSVEIAENGQVALDCLIGPGAHSQAVSGRKLPSSTSTLLTPGSEHSTEPVLVSDNKYAVVFLDNQMPFYSGVQVVDYLRALGRTTFVVGVTGNALKEDQLEYLEAGVDKILTKPVLEKDLRNVVAIARERYKQLQAGAEPTRYDRASYFSS</sequence>
<dbReference type="CDD" id="cd00082">
    <property type="entry name" value="HisKA"/>
    <property type="match status" value="1"/>
</dbReference>
<dbReference type="PANTHER" id="PTHR43047">
    <property type="entry name" value="TWO-COMPONENT HISTIDINE PROTEIN KINASE"/>
    <property type="match status" value="1"/>
</dbReference>
<feature type="domain" description="Histidine kinase" evidence="9">
    <location>
        <begin position="470"/>
        <end position="807"/>
    </location>
</feature>
<dbReference type="Pfam" id="PF00512">
    <property type="entry name" value="HisKA"/>
    <property type="match status" value="1"/>
</dbReference>
<dbReference type="PRINTS" id="PR00344">
    <property type="entry name" value="BCTRLSENSOR"/>
</dbReference>
<keyword evidence="12" id="KW-1185">Reference proteome</keyword>
<feature type="compositionally biased region" description="Polar residues" evidence="7">
    <location>
        <begin position="859"/>
        <end position="870"/>
    </location>
</feature>
<feature type="compositionally biased region" description="Pro residues" evidence="7">
    <location>
        <begin position="882"/>
        <end position="891"/>
    </location>
</feature>
<feature type="modified residue" description="4-aspartylphosphate" evidence="6">
    <location>
        <position position="1055"/>
    </location>
</feature>
<evidence type="ECO:0000313" key="12">
    <source>
        <dbReference type="Proteomes" id="UP000076842"/>
    </source>
</evidence>
<feature type="transmembrane region" description="Helical" evidence="8">
    <location>
        <begin position="294"/>
        <end position="312"/>
    </location>
</feature>
<feature type="compositionally biased region" description="Basic residues" evidence="7">
    <location>
        <begin position="25"/>
        <end position="34"/>
    </location>
</feature>
<name>A0A165JL30_9BASI</name>
<feature type="transmembrane region" description="Helical" evidence="8">
    <location>
        <begin position="262"/>
        <end position="282"/>
    </location>
</feature>
<proteinExistence type="predicted"/>
<dbReference type="Proteomes" id="UP000076842">
    <property type="component" value="Unassembled WGS sequence"/>
</dbReference>
<dbReference type="SMART" id="SM00448">
    <property type="entry name" value="REC"/>
    <property type="match status" value="1"/>
</dbReference>
<comment type="catalytic activity">
    <reaction evidence="1">
        <text>ATP + protein L-histidine = ADP + protein N-phospho-L-histidine.</text>
        <dbReference type="EC" id="2.7.13.3"/>
    </reaction>
</comment>
<evidence type="ECO:0000256" key="6">
    <source>
        <dbReference type="PROSITE-ProRule" id="PRU00169"/>
    </source>
</evidence>
<dbReference type="Gene3D" id="3.30.565.10">
    <property type="entry name" value="Histidine kinase-like ATPase, C-terminal domain"/>
    <property type="match status" value="1"/>
</dbReference>
<dbReference type="AlphaFoldDB" id="A0A165JL30"/>
<dbReference type="InParanoid" id="A0A165JL30"/>
<reference evidence="11 12" key="1">
    <citation type="journal article" date="2016" name="Mol. Biol. Evol.">
        <title>Comparative Genomics of Early-Diverging Mushroom-Forming Fungi Provides Insights into the Origins of Lignocellulose Decay Capabilities.</title>
        <authorList>
            <person name="Nagy L.G."/>
            <person name="Riley R."/>
            <person name="Tritt A."/>
            <person name="Adam C."/>
            <person name="Daum C."/>
            <person name="Floudas D."/>
            <person name="Sun H."/>
            <person name="Yadav J.S."/>
            <person name="Pangilinan J."/>
            <person name="Larsson K.H."/>
            <person name="Matsuura K."/>
            <person name="Barry K."/>
            <person name="Labutti K."/>
            <person name="Kuo R."/>
            <person name="Ohm R.A."/>
            <person name="Bhattacharya S.S."/>
            <person name="Shirouzu T."/>
            <person name="Yoshinaga Y."/>
            <person name="Martin F.M."/>
            <person name="Grigoriev I.V."/>
            <person name="Hibbett D.S."/>
        </authorList>
    </citation>
    <scope>NUCLEOTIDE SEQUENCE [LARGE SCALE GENOMIC DNA]</scope>
    <source>
        <strain evidence="11 12">HHB12733</strain>
    </source>
</reference>
<feature type="region of interest" description="Disordered" evidence="7">
    <location>
        <begin position="1"/>
        <end position="82"/>
    </location>
</feature>
<feature type="region of interest" description="Disordered" evidence="7">
    <location>
        <begin position="849"/>
        <end position="930"/>
    </location>
</feature>
<dbReference type="Pfam" id="PF02518">
    <property type="entry name" value="HATPase_c"/>
    <property type="match status" value="1"/>
</dbReference>
<dbReference type="Pfam" id="PF00072">
    <property type="entry name" value="Response_reg"/>
    <property type="match status" value="1"/>
</dbReference>
<dbReference type="InterPro" id="IPR036890">
    <property type="entry name" value="HATPase_C_sf"/>
</dbReference>
<dbReference type="InterPro" id="IPR036097">
    <property type="entry name" value="HisK_dim/P_sf"/>
</dbReference>
<protein>
    <recommendedName>
        <fullName evidence="2">histidine kinase</fullName>
        <ecNumber evidence="2">2.7.13.3</ecNumber>
    </recommendedName>
</protein>
<dbReference type="SMART" id="SM00387">
    <property type="entry name" value="HATPase_c"/>
    <property type="match status" value="1"/>
</dbReference>
<dbReference type="SUPFAM" id="SSF47384">
    <property type="entry name" value="Homodimeric domain of signal transducing histidine kinase"/>
    <property type="match status" value="1"/>
</dbReference>
<evidence type="ECO:0000256" key="1">
    <source>
        <dbReference type="ARBA" id="ARBA00000085"/>
    </source>
</evidence>
<accession>A0A165JL30</accession>
<feature type="domain" description="Response regulatory" evidence="10">
    <location>
        <begin position="970"/>
        <end position="1120"/>
    </location>
</feature>
<keyword evidence="8" id="KW-0472">Membrane</keyword>
<dbReference type="Gene3D" id="1.10.287.130">
    <property type="match status" value="1"/>
</dbReference>
<dbReference type="InterPro" id="IPR003661">
    <property type="entry name" value="HisK_dim/P_dom"/>
</dbReference>
<evidence type="ECO:0000259" key="9">
    <source>
        <dbReference type="PROSITE" id="PS50109"/>
    </source>
</evidence>
<keyword evidence="4" id="KW-0808">Transferase</keyword>
<dbReference type="InterPro" id="IPR011006">
    <property type="entry name" value="CheY-like_superfamily"/>
</dbReference>
<dbReference type="SMART" id="SM00388">
    <property type="entry name" value="HisKA"/>
    <property type="match status" value="1"/>
</dbReference>
<dbReference type="GO" id="GO:0000155">
    <property type="term" value="F:phosphorelay sensor kinase activity"/>
    <property type="evidence" value="ECO:0007669"/>
    <property type="project" value="InterPro"/>
</dbReference>